<dbReference type="InterPro" id="IPR041736">
    <property type="entry name" value="4OHPhenylPyrv_dOase_N"/>
</dbReference>
<dbReference type="InterPro" id="IPR004360">
    <property type="entry name" value="Glyas_Fos-R_dOase_dom"/>
</dbReference>
<reference evidence="7" key="1">
    <citation type="submission" date="2020-04" db="EMBL/GenBank/DDBJ databases">
        <authorList>
            <person name="Zhang T."/>
        </authorList>
    </citation>
    <scope>NUCLEOTIDE SEQUENCE</scope>
    <source>
        <strain evidence="7">HKST-UBA01</strain>
    </source>
</reference>
<evidence type="ECO:0000256" key="4">
    <source>
        <dbReference type="ARBA" id="ARBA00023004"/>
    </source>
</evidence>
<dbReference type="PANTHER" id="PTHR11959">
    <property type="entry name" value="4-HYDROXYPHENYLPYRUVATE DIOXYGENASE"/>
    <property type="match status" value="1"/>
</dbReference>
<dbReference type="EC" id="1.13.11.27" evidence="7"/>
<keyword evidence="4 5" id="KW-0408">Iron</keyword>
<dbReference type="InterPro" id="IPR041735">
    <property type="entry name" value="4OHPhenylPyrv_dOase_C"/>
</dbReference>
<comment type="caution">
    <text evidence="7">The sequence shown here is derived from an EMBL/GenBank/DDBJ whole genome shotgun (WGS) entry which is preliminary data.</text>
</comment>
<evidence type="ECO:0000313" key="8">
    <source>
        <dbReference type="Proteomes" id="UP000697710"/>
    </source>
</evidence>
<dbReference type="PANTHER" id="PTHR11959:SF1">
    <property type="entry name" value="4-HYDROXYPHENYLPYRUVATE DIOXYGENASE"/>
    <property type="match status" value="1"/>
</dbReference>
<evidence type="ECO:0000256" key="2">
    <source>
        <dbReference type="ARBA" id="ARBA00022723"/>
    </source>
</evidence>
<evidence type="ECO:0000256" key="3">
    <source>
        <dbReference type="ARBA" id="ARBA00022737"/>
    </source>
</evidence>
<dbReference type="InterPro" id="IPR029068">
    <property type="entry name" value="Glyas_Bleomycin-R_OHBP_Dase"/>
</dbReference>
<dbReference type="InterPro" id="IPR037523">
    <property type="entry name" value="VOC_core"/>
</dbReference>
<comment type="cofactor">
    <cofactor evidence="5">
        <name>Fe cation</name>
        <dbReference type="ChEBI" id="CHEBI:24875"/>
    </cofactor>
    <text evidence="5">Binds 1 Fe cation per subunit.</text>
</comment>
<protein>
    <submittedName>
        <fullName evidence="7">4-hydroxyphenylpyruvate dioxygenase</fullName>
        <ecNumber evidence="7">1.13.11.27</ecNumber>
    </submittedName>
</protein>
<dbReference type="FunFam" id="3.10.180.10:FF:000007">
    <property type="entry name" value="4-hydroxyphenylpyruvate dioxygenase"/>
    <property type="match status" value="1"/>
</dbReference>
<dbReference type="Gene3D" id="3.10.180.10">
    <property type="entry name" value="2,3-Dihydroxybiphenyl 1,2-Dioxygenase, domain 1"/>
    <property type="match status" value="2"/>
</dbReference>
<gene>
    <name evidence="7" type="primary">hppD</name>
    <name evidence="7" type="ORF">KC729_02325</name>
</gene>
<evidence type="ECO:0000259" key="6">
    <source>
        <dbReference type="PROSITE" id="PS51819"/>
    </source>
</evidence>
<reference evidence="7" key="2">
    <citation type="journal article" date="2021" name="Microbiome">
        <title>Successional dynamics and alternative stable states in a saline activated sludge microbial community over 9 years.</title>
        <authorList>
            <person name="Wang Y."/>
            <person name="Ye J."/>
            <person name="Ju F."/>
            <person name="Liu L."/>
            <person name="Boyd J.A."/>
            <person name="Deng Y."/>
            <person name="Parks D.H."/>
            <person name="Jiang X."/>
            <person name="Yin X."/>
            <person name="Woodcroft B.J."/>
            <person name="Tyson G.W."/>
            <person name="Hugenholtz P."/>
            <person name="Polz M.F."/>
            <person name="Zhang T."/>
        </authorList>
    </citation>
    <scope>NUCLEOTIDE SEQUENCE</scope>
    <source>
        <strain evidence="7">HKST-UBA01</strain>
    </source>
</reference>
<dbReference type="Proteomes" id="UP000697710">
    <property type="component" value="Unassembled WGS sequence"/>
</dbReference>
<keyword evidence="3" id="KW-0677">Repeat</keyword>
<dbReference type="Pfam" id="PF00903">
    <property type="entry name" value="Glyoxalase"/>
    <property type="match status" value="1"/>
</dbReference>
<feature type="binding site" evidence="5">
    <location>
        <position position="162"/>
    </location>
    <ligand>
        <name>Fe cation</name>
        <dbReference type="ChEBI" id="CHEBI:24875"/>
    </ligand>
</feature>
<dbReference type="CDD" id="cd08342">
    <property type="entry name" value="HPPD_N_like"/>
    <property type="match status" value="1"/>
</dbReference>
<feature type="binding site" evidence="5">
    <location>
        <position position="317"/>
    </location>
    <ligand>
        <name>Fe cation</name>
        <dbReference type="ChEBI" id="CHEBI:24875"/>
    </ligand>
</feature>
<name>A0A956LW89_UNCEI</name>
<dbReference type="InterPro" id="IPR005956">
    <property type="entry name" value="4OHPhenylPyrv_dOase"/>
</dbReference>
<organism evidence="7 8">
    <name type="scientific">Eiseniibacteriota bacterium</name>
    <dbReference type="NCBI Taxonomy" id="2212470"/>
    <lineage>
        <taxon>Bacteria</taxon>
        <taxon>Candidatus Eiseniibacteriota</taxon>
    </lineage>
</organism>
<keyword evidence="2 5" id="KW-0479">Metal-binding</keyword>
<keyword evidence="7" id="KW-0560">Oxidoreductase</keyword>
<dbReference type="AlphaFoldDB" id="A0A956LW89"/>
<evidence type="ECO:0000313" key="7">
    <source>
        <dbReference type="EMBL" id="MCA9726488.1"/>
    </source>
</evidence>
<dbReference type="PROSITE" id="PS51819">
    <property type="entry name" value="VOC"/>
    <property type="match status" value="2"/>
</dbReference>
<keyword evidence="7" id="KW-0223">Dioxygenase</keyword>
<evidence type="ECO:0000256" key="5">
    <source>
        <dbReference type="PIRSR" id="PIRSR009283-1"/>
    </source>
</evidence>
<dbReference type="Pfam" id="PF14696">
    <property type="entry name" value="Glyoxalase_5"/>
    <property type="match status" value="1"/>
</dbReference>
<comment type="similarity">
    <text evidence="1">Belongs to the 4HPPD family.</text>
</comment>
<feature type="binding site" evidence="5">
    <location>
        <position position="240"/>
    </location>
    <ligand>
        <name>Fe cation</name>
        <dbReference type="ChEBI" id="CHEBI:24875"/>
    </ligand>
</feature>
<dbReference type="GO" id="GO:0046872">
    <property type="term" value="F:metal ion binding"/>
    <property type="evidence" value="ECO:0007669"/>
    <property type="project" value="UniProtKB-KW"/>
</dbReference>
<sequence length="349" mass="39057">MSATTNPHTLPAATDNPVGLCGISFVEFAGPDPDALDRLFRSFGFSRIMKHRSQDIVLYRQHDIVFLLNREPSSFAADFARAHGPSIASMGWNVKASDRALTAAVGRGARKYEGPSAFEIPAIYGIGDSLIHFVEGDTYLSAFEPLADPAMVPEKGFLAIDHLTNNVEKGTLPRWSDFYKQVFGFTEVRYFDIRGVVTGLRSYALRSPDGSFCIPINEGSEEKSQIEEYLRKYRGPGIQHLAFLTDDLLASLDALQGSGIETLDIDDEYYETVFDRVPNVTEDRDRIKQHRVLVDGDDDGYLLQIFTKDVVGPIFIEMIQRKNHWSFGEGNFGALFRSIERDQAKRGVL</sequence>
<dbReference type="GO" id="GO:0006572">
    <property type="term" value="P:L-tyrosine catabolic process"/>
    <property type="evidence" value="ECO:0007669"/>
    <property type="project" value="TreeGrafter"/>
</dbReference>
<feature type="domain" description="VOC" evidence="6">
    <location>
        <begin position="22"/>
        <end position="148"/>
    </location>
</feature>
<dbReference type="SUPFAM" id="SSF54593">
    <property type="entry name" value="Glyoxalase/Bleomycin resistance protein/Dihydroxybiphenyl dioxygenase"/>
    <property type="match status" value="1"/>
</dbReference>
<dbReference type="GO" id="GO:0003868">
    <property type="term" value="F:4-hydroxyphenylpyruvate dioxygenase activity"/>
    <property type="evidence" value="ECO:0007669"/>
    <property type="project" value="UniProtKB-EC"/>
</dbReference>
<dbReference type="PIRSF" id="PIRSF009283">
    <property type="entry name" value="HPP_dOase"/>
    <property type="match status" value="1"/>
</dbReference>
<feature type="domain" description="VOC" evidence="6">
    <location>
        <begin position="159"/>
        <end position="308"/>
    </location>
</feature>
<evidence type="ECO:0000256" key="1">
    <source>
        <dbReference type="ARBA" id="ARBA00005877"/>
    </source>
</evidence>
<dbReference type="EMBL" id="JAGQHR010000035">
    <property type="protein sequence ID" value="MCA9726488.1"/>
    <property type="molecule type" value="Genomic_DNA"/>
</dbReference>
<dbReference type="NCBIfam" id="TIGR01263">
    <property type="entry name" value="4HPPD"/>
    <property type="match status" value="1"/>
</dbReference>
<accession>A0A956LW89</accession>
<dbReference type="CDD" id="cd07250">
    <property type="entry name" value="HPPD_C_like"/>
    <property type="match status" value="1"/>
</dbReference>
<proteinExistence type="inferred from homology"/>